<organism evidence="2 3">
    <name type="scientific">Aspergillus welwitschiae</name>
    <dbReference type="NCBI Taxonomy" id="1341132"/>
    <lineage>
        <taxon>Eukaryota</taxon>
        <taxon>Fungi</taxon>
        <taxon>Dikarya</taxon>
        <taxon>Ascomycota</taxon>
        <taxon>Pezizomycotina</taxon>
        <taxon>Eurotiomycetes</taxon>
        <taxon>Eurotiomycetidae</taxon>
        <taxon>Eurotiales</taxon>
        <taxon>Aspergillaceae</taxon>
        <taxon>Aspergillus</taxon>
        <taxon>Aspergillus subgen. Circumdati</taxon>
    </lineage>
</organism>
<gene>
    <name evidence="2" type="ORF">BDQ94DRAFT_133670</name>
</gene>
<keyword evidence="3" id="KW-1185">Reference proteome</keyword>
<evidence type="ECO:0000256" key="1">
    <source>
        <dbReference type="SAM" id="MobiDB-lite"/>
    </source>
</evidence>
<sequence>MFGGFGQNNQQSSGFGAGSGFGGTSTGGGFGSTSSPFGGGNTSGGGLFGNTSSSFGSGGGTCLTAISQWAWRSFLFHLCLGADPSTFLCSITDL</sequence>
<feature type="region of interest" description="Disordered" evidence="1">
    <location>
        <begin position="1"/>
        <end position="21"/>
    </location>
</feature>
<dbReference type="AlphaFoldDB" id="A0A3F3QLD7"/>
<dbReference type="RefSeq" id="XP_026632802.1">
    <property type="nucleotide sequence ID" value="XM_026764333.1"/>
</dbReference>
<dbReference type="EMBL" id="KZ852032">
    <property type="protein sequence ID" value="RDH39780.1"/>
    <property type="molecule type" value="Genomic_DNA"/>
</dbReference>
<evidence type="ECO:0000313" key="3">
    <source>
        <dbReference type="Proteomes" id="UP000253729"/>
    </source>
</evidence>
<accession>A0A3F3QLD7</accession>
<evidence type="ECO:0000313" key="2">
    <source>
        <dbReference type="EMBL" id="RDH39780.1"/>
    </source>
</evidence>
<dbReference type="GeneID" id="38132689"/>
<proteinExistence type="predicted"/>
<name>A0A3F3QLD7_9EURO</name>
<reference evidence="2 3" key="1">
    <citation type="submission" date="2018-07" db="EMBL/GenBank/DDBJ databases">
        <title>The genomes of Aspergillus section Nigri reveals drivers in fungal speciation.</title>
        <authorList>
            <consortium name="DOE Joint Genome Institute"/>
            <person name="Vesth T.C."/>
            <person name="Nybo J."/>
            <person name="Theobald S."/>
            <person name="Brandl J."/>
            <person name="Frisvad J.C."/>
            <person name="Nielsen K.F."/>
            <person name="Lyhne E.K."/>
            <person name="Kogle M.E."/>
            <person name="Kuo A."/>
            <person name="Riley R."/>
            <person name="Clum A."/>
            <person name="Nolan M."/>
            <person name="Lipzen A."/>
            <person name="Salamov A."/>
            <person name="Henrissat B."/>
            <person name="Wiebenga A."/>
            <person name="De vries R.P."/>
            <person name="Grigoriev I.V."/>
            <person name="Mortensen U.H."/>
            <person name="Andersen M.R."/>
            <person name="Baker S.E."/>
        </authorList>
    </citation>
    <scope>NUCLEOTIDE SEQUENCE [LARGE SCALE GENOMIC DNA]</scope>
    <source>
        <strain evidence="2 3">CBS 139.54b</strain>
    </source>
</reference>
<dbReference type="Proteomes" id="UP000253729">
    <property type="component" value="Unassembled WGS sequence"/>
</dbReference>
<protein>
    <submittedName>
        <fullName evidence="2">Uncharacterized protein</fullName>
    </submittedName>
</protein>